<keyword evidence="4" id="KW-0411">Iron-sulfur</keyword>
<reference evidence="6" key="2">
    <citation type="submission" date="2021-08" db="EMBL/GenBank/DDBJ databases">
        <authorList>
            <person name="Dalcin Martins P."/>
        </authorList>
    </citation>
    <scope>NUCLEOTIDE SEQUENCE</scope>
    <source>
        <strain evidence="6">MAG_39</strain>
    </source>
</reference>
<dbReference type="GO" id="GO:0051539">
    <property type="term" value="F:4 iron, 4 sulfur cluster binding"/>
    <property type="evidence" value="ECO:0007669"/>
    <property type="project" value="UniProtKB-KW"/>
</dbReference>
<reference evidence="6" key="1">
    <citation type="journal article" date="2021" name="bioRxiv">
        <title>Unraveling nitrogen, sulfur and carbon metabolic pathways and microbial community transcriptional responses to substrate deprivation and toxicity stresses in a bioreactor mimicking anoxic brackish coastal sediment conditions.</title>
        <authorList>
            <person name="Martins P.D."/>
            <person name="Echeveste M.J."/>
            <person name="Arshad A."/>
            <person name="Kurth J."/>
            <person name="Ouboter H."/>
            <person name="Jetten M.S.M."/>
            <person name="Welte C.U."/>
        </authorList>
    </citation>
    <scope>NUCLEOTIDE SEQUENCE</scope>
    <source>
        <strain evidence="6">MAG_39</strain>
    </source>
</reference>
<dbReference type="PROSITE" id="PS51379">
    <property type="entry name" value="4FE4S_FER_2"/>
    <property type="match status" value="1"/>
</dbReference>
<gene>
    <name evidence="6" type="primary">dsrB</name>
    <name evidence="6" type="ORF">K8I29_17930</name>
</gene>
<dbReference type="InterPro" id="IPR017900">
    <property type="entry name" value="4Fe4S_Fe_S_CS"/>
</dbReference>
<sequence length="353" mass="38893">MTKIKVGGIGVPPVEENLPPVVLRNYGKWDTHENERPGVIKHIAKSGEVCYIVRIAMPPSRVSVASMLDLCDLADSYSGGFFRITLRNSFEFVDVNPAKLDELIQKVEALGFPVGGTKNSLHNIIACPGWIHCNLPATDSPGIAKALGDALFDEFKNQRLPAWLKINIGGCANIEEALMADIGIIGVHRDIPIVLEDKIRICEQPTVIHSCPTGAIKPKGKESVTINAERCIHCGACTMHCEAILTGDPKLDGFAVSVGGKASNTGSGPDLGRIVIPYLPNNPPHWEEAVNAVTQIMNAWVKNARPDERIKEWIHRIGWDRFYKRAGIRVSIKDVDGFWFNNEFARSDLRFGW</sequence>
<dbReference type="Proteomes" id="UP000705867">
    <property type="component" value="Unassembled WGS sequence"/>
</dbReference>
<feature type="domain" description="4Fe-4S ferredoxin-type" evidence="5">
    <location>
        <begin position="222"/>
        <end position="250"/>
    </location>
</feature>
<dbReference type="Gene3D" id="3.30.413.10">
    <property type="entry name" value="Sulfite Reductase Hemoprotein, domain 1"/>
    <property type="match status" value="1"/>
</dbReference>
<dbReference type="InterPro" id="IPR045169">
    <property type="entry name" value="NO2/SO3_Rdtase_4Fe4S_prot"/>
</dbReference>
<dbReference type="GO" id="GO:0046872">
    <property type="term" value="F:metal ion binding"/>
    <property type="evidence" value="ECO:0007669"/>
    <property type="project" value="UniProtKB-KW"/>
</dbReference>
<dbReference type="PROSITE" id="PS00198">
    <property type="entry name" value="4FE4S_FER_1"/>
    <property type="match status" value="1"/>
</dbReference>
<evidence type="ECO:0000313" key="6">
    <source>
        <dbReference type="EMBL" id="MBZ0158081.1"/>
    </source>
</evidence>
<dbReference type="SUPFAM" id="SSF56014">
    <property type="entry name" value="Nitrite and sulphite reductase 4Fe-4S domain-like"/>
    <property type="match status" value="1"/>
</dbReference>
<dbReference type="InterPro" id="IPR005117">
    <property type="entry name" value="NiRdtase/SiRdtase_haem-b_fer"/>
</dbReference>
<protein>
    <submittedName>
        <fullName evidence="6">Dissimilatory-type sulfite reductase subunit beta</fullName>
        <ecNumber evidence="6">1.8.99.5</ecNumber>
    </submittedName>
</protein>
<keyword evidence="3" id="KW-0408">Iron</keyword>
<dbReference type="EMBL" id="JAIOIV010000135">
    <property type="protein sequence ID" value="MBZ0158081.1"/>
    <property type="molecule type" value="Genomic_DNA"/>
</dbReference>
<dbReference type="SUPFAM" id="SSF54862">
    <property type="entry name" value="4Fe-4S ferredoxins"/>
    <property type="match status" value="1"/>
</dbReference>
<keyword evidence="6" id="KW-0560">Oxidoreductase</keyword>
<dbReference type="InterPro" id="IPR045854">
    <property type="entry name" value="NO2/SO3_Rdtase_4Fe4S_sf"/>
</dbReference>
<name>A0A953SGH2_9BACT</name>
<dbReference type="EC" id="1.8.99.5" evidence="6"/>
<dbReference type="GO" id="GO:0018551">
    <property type="term" value="F:dissimilatory sulfite reductase (NADH) activity"/>
    <property type="evidence" value="ECO:0007669"/>
    <property type="project" value="InterPro"/>
</dbReference>
<evidence type="ECO:0000313" key="7">
    <source>
        <dbReference type="Proteomes" id="UP000705867"/>
    </source>
</evidence>
<dbReference type="GO" id="GO:0020037">
    <property type="term" value="F:heme binding"/>
    <property type="evidence" value="ECO:0007669"/>
    <property type="project" value="InterPro"/>
</dbReference>
<dbReference type="AlphaFoldDB" id="A0A953SGH2"/>
<keyword evidence="1" id="KW-0004">4Fe-4S</keyword>
<comment type="caution">
    <text evidence="6">The sequence shown here is derived from an EMBL/GenBank/DDBJ whole genome shotgun (WGS) entry which is preliminary data.</text>
</comment>
<dbReference type="NCBIfam" id="TIGR02066">
    <property type="entry name" value="dsrB"/>
    <property type="match status" value="1"/>
</dbReference>
<dbReference type="PANTHER" id="PTHR11493">
    <property type="entry name" value="SULFITE REDUCTASE [NADPH] SUBUNIT BETA-RELATED"/>
    <property type="match status" value="1"/>
</dbReference>
<evidence type="ECO:0000256" key="1">
    <source>
        <dbReference type="ARBA" id="ARBA00022485"/>
    </source>
</evidence>
<organism evidence="6 7">
    <name type="scientific">Candidatus Nitrobium versatile</name>
    <dbReference type="NCBI Taxonomy" id="2884831"/>
    <lineage>
        <taxon>Bacteria</taxon>
        <taxon>Pseudomonadati</taxon>
        <taxon>Nitrospirota</taxon>
        <taxon>Nitrospiria</taxon>
        <taxon>Nitrospirales</taxon>
        <taxon>Nitrospiraceae</taxon>
        <taxon>Candidatus Nitrobium</taxon>
    </lineage>
</organism>
<proteinExistence type="predicted"/>
<dbReference type="GO" id="GO:0006790">
    <property type="term" value="P:sulfur compound metabolic process"/>
    <property type="evidence" value="ECO:0007669"/>
    <property type="project" value="InterPro"/>
</dbReference>
<dbReference type="InterPro" id="IPR011808">
    <property type="entry name" value="DsrB"/>
</dbReference>
<evidence type="ECO:0000256" key="4">
    <source>
        <dbReference type="ARBA" id="ARBA00023014"/>
    </source>
</evidence>
<dbReference type="Pfam" id="PF01077">
    <property type="entry name" value="NIR_SIR"/>
    <property type="match status" value="1"/>
</dbReference>
<dbReference type="InterPro" id="IPR036136">
    <property type="entry name" value="Nit/Sulf_reduc_fer-like_dom_sf"/>
</dbReference>
<dbReference type="InterPro" id="IPR006067">
    <property type="entry name" value="NO2/SO3_Rdtase_4Fe4S_dom"/>
</dbReference>
<dbReference type="Gene3D" id="3.30.70.20">
    <property type="match status" value="1"/>
</dbReference>
<keyword evidence="2" id="KW-0479">Metal-binding</keyword>
<evidence type="ECO:0000259" key="5">
    <source>
        <dbReference type="PROSITE" id="PS51379"/>
    </source>
</evidence>
<dbReference type="InterPro" id="IPR017896">
    <property type="entry name" value="4Fe4S_Fe-S-bd"/>
</dbReference>
<dbReference type="PANTHER" id="PTHR11493:SF54">
    <property type="entry name" value="ANAEROBIC SULFITE REDUCTASE SUBUNIT C"/>
    <property type="match status" value="1"/>
</dbReference>
<evidence type="ECO:0000256" key="2">
    <source>
        <dbReference type="ARBA" id="ARBA00022723"/>
    </source>
</evidence>
<dbReference type="GO" id="GO:0009055">
    <property type="term" value="F:electron transfer activity"/>
    <property type="evidence" value="ECO:0007669"/>
    <property type="project" value="InterPro"/>
</dbReference>
<dbReference type="Gene3D" id="3.30.70.3340">
    <property type="match status" value="1"/>
</dbReference>
<dbReference type="SUPFAM" id="SSF55124">
    <property type="entry name" value="Nitrite/Sulfite reductase N-terminal domain-like"/>
    <property type="match status" value="1"/>
</dbReference>
<accession>A0A953SGH2</accession>
<evidence type="ECO:0000256" key="3">
    <source>
        <dbReference type="ARBA" id="ARBA00023004"/>
    </source>
</evidence>
<dbReference type="Pfam" id="PF03460">
    <property type="entry name" value="NIR_SIR_ferr"/>
    <property type="match status" value="1"/>
</dbReference>